<evidence type="ECO:0000259" key="7">
    <source>
        <dbReference type="PROSITE" id="PS51194"/>
    </source>
</evidence>
<feature type="region of interest" description="Disordered" evidence="5">
    <location>
        <begin position="546"/>
        <end position="589"/>
    </location>
</feature>
<protein>
    <recommendedName>
        <fullName evidence="10">P-loop containing nucleoside triphosphate hydrolase protein</fullName>
    </recommendedName>
</protein>
<feature type="compositionally biased region" description="Polar residues" evidence="5">
    <location>
        <begin position="1220"/>
        <end position="1230"/>
    </location>
</feature>
<dbReference type="Gene3D" id="3.40.50.300">
    <property type="entry name" value="P-loop containing nucleotide triphosphate hydrolases"/>
    <property type="match status" value="2"/>
</dbReference>
<feature type="domain" description="Helicase ATP-binding" evidence="6">
    <location>
        <begin position="776"/>
        <end position="944"/>
    </location>
</feature>
<dbReference type="GO" id="GO:0016787">
    <property type="term" value="F:hydrolase activity"/>
    <property type="evidence" value="ECO:0007669"/>
    <property type="project" value="UniProtKB-KW"/>
</dbReference>
<dbReference type="GO" id="GO:0005524">
    <property type="term" value="F:ATP binding"/>
    <property type="evidence" value="ECO:0007669"/>
    <property type="project" value="UniProtKB-KW"/>
</dbReference>
<feature type="compositionally biased region" description="Basic and acidic residues" evidence="5">
    <location>
        <begin position="572"/>
        <end position="586"/>
    </location>
</feature>
<dbReference type="GO" id="GO:0003676">
    <property type="term" value="F:nucleic acid binding"/>
    <property type="evidence" value="ECO:0007669"/>
    <property type="project" value="InterPro"/>
</dbReference>
<dbReference type="PROSITE" id="PS51194">
    <property type="entry name" value="HELICASE_CTER"/>
    <property type="match status" value="1"/>
</dbReference>
<dbReference type="Proteomes" id="UP000008063">
    <property type="component" value="Unassembled WGS sequence"/>
</dbReference>
<dbReference type="GO" id="GO:0005737">
    <property type="term" value="C:cytoplasm"/>
    <property type="evidence" value="ECO:0007669"/>
    <property type="project" value="TreeGrafter"/>
</dbReference>
<keyword evidence="2" id="KW-0378">Hydrolase</keyword>
<reference evidence="9" key="1">
    <citation type="journal article" date="2011" name="Science">
        <title>The plant cell wall-decomposing machinery underlies the functional diversity of forest fungi.</title>
        <authorList>
            <person name="Eastwood D.C."/>
            <person name="Floudas D."/>
            <person name="Binder M."/>
            <person name="Majcherczyk A."/>
            <person name="Schneider P."/>
            <person name="Aerts A."/>
            <person name="Asiegbu F.O."/>
            <person name="Baker S.E."/>
            <person name="Barry K."/>
            <person name="Bendiksby M."/>
            <person name="Blumentritt M."/>
            <person name="Coutinho P.M."/>
            <person name="Cullen D."/>
            <person name="de Vries R.P."/>
            <person name="Gathman A."/>
            <person name="Goodell B."/>
            <person name="Henrissat B."/>
            <person name="Ihrmark K."/>
            <person name="Kauserud H."/>
            <person name="Kohler A."/>
            <person name="LaButti K."/>
            <person name="Lapidus A."/>
            <person name="Lavin J.L."/>
            <person name="Lee Y.-H."/>
            <person name="Lindquist E."/>
            <person name="Lilly W."/>
            <person name="Lucas S."/>
            <person name="Morin E."/>
            <person name="Murat C."/>
            <person name="Oguiza J.A."/>
            <person name="Park J."/>
            <person name="Pisabarro A.G."/>
            <person name="Riley R."/>
            <person name="Rosling A."/>
            <person name="Salamov A."/>
            <person name="Schmidt O."/>
            <person name="Schmutz J."/>
            <person name="Skrede I."/>
            <person name="Stenlid J."/>
            <person name="Wiebenga A."/>
            <person name="Xie X."/>
            <person name="Kuees U."/>
            <person name="Hibbett D.S."/>
            <person name="Hoffmeister D."/>
            <person name="Hoegberg N."/>
            <person name="Martin F."/>
            <person name="Grigoriev I.V."/>
            <person name="Watkinson S.C."/>
        </authorList>
    </citation>
    <scope>NUCLEOTIDE SEQUENCE [LARGE SCALE GENOMIC DNA]</scope>
    <source>
        <strain evidence="9">strain S7.3</strain>
    </source>
</reference>
<feature type="region of interest" description="Disordered" evidence="5">
    <location>
        <begin position="490"/>
        <end position="515"/>
    </location>
</feature>
<dbReference type="SMART" id="SM00487">
    <property type="entry name" value="DEXDc"/>
    <property type="match status" value="1"/>
</dbReference>
<dbReference type="InterPro" id="IPR001650">
    <property type="entry name" value="Helicase_C-like"/>
</dbReference>
<dbReference type="Pfam" id="PF23002">
    <property type="entry name" value="PIN-like_DDX60"/>
    <property type="match status" value="1"/>
</dbReference>
<feature type="domain" description="Helicase C-terminal" evidence="7">
    <location>
        <begin position="1193"/>
        <end position="1372"/>
    </location>
</feature>
<evidence type="ECO:0008006" key="10">
    <source>
        <dbReference type="Google" id="ProtNLM"/>
    </source>
</evidence>
<dbReference type="PROSITE" id="PS51192">
    <property type="entry name" value="HELICASE_ATP_BIND_1"/>
    <property type="match status" value="1"/>
</dbReference>
<feature type="compositionally biased region" description="Basic and acidic residues" evidence="5">
    <location>
        <begin position="1179"/>
        <end position="1193"/>
    </location>
</feature>
<evidence type="ECO:0000256" key="2">
    <source>
        <dbReference type="ARBA" id="ARBA00022801"/>
    </source>
</evidence>
<dbReference type="Pfam" id="PF00271">
    <property type="entry name" value="Helicase_C"/>
    <property type="match status" value="1"/>
</dbReference>
<dbReference type="EMBL" id="GL945475">
    <property type="protein sequence ID" value="EGO04096.1"/>
    <property type="molecule type" value="Genomic_DNA"/>
</dbReference>
<dbReference type="PANTHER" id="PTHR44533:SF4">
    <property type="entry name" value="DEAD_H RNA HELICASE, PUTATIVE-RELATED"/>
    <property type="match status" value="1"/>
</dbReference>
<feature type="region of interest" description="Disordered" evidence="5">
    <location>
        <begin position="1179"/>
        <end position="1232"/>
    </location>
</feature>
<dbReference type="InterPro" id="IPR052431">
    <property type="entry name" value="SKI2_subfamily_helicases"/>
</dbReference>
<dbReference type="Pfam" id="PF00270">
    <property type="entry name" value="DEAD"/>
    <property type="match status" value="1"/>
</dbReference>
<dbReference type="FunCoup" id="F8PJF8">
    <property type="interactions" value="308"/>
</dbReference>
<evidence type="ECO:0000256" key="5">
    <source>
        <dbReference type="SAM" id="MobiDB-lite"/>
    </source>
</evidence>
<dbReference type="OrthoDB" id="2320933at2759"/>
<dbReference type="FunFam" id="3.40.50.300:FF:001039">
    <property type="entry name" value="ATP-dependent RNA helicase DDX60"/>
    <property type="match status" value="1"/>
</dbReference>
<feature type="compositionally biased region" description="Basic and acidic residues" evidence="5">
    <location>
        <begin position="494"/>
        <end position="515"/>
    </location>
</feature>
<dbReference type="CDD" id="cd18025">
    <property type="entry name" value="DEXHc_DDX60"/>
    <property type="match status" value="1"/>
</dbReference>
<dbReference type="InterPro" id="IPR011545">
    <property type="entry name" value="DEAD/DEAH_box_helicase_dom"/>
</dbReference>
<dbReference type="InterPro" id="IPR055124">
    <property type="entry name" value="PIN-like_DDX60"/>
</dbReference>
<dbReference type="InterPro" id="IPR027417">
    <property type="entry name" value="P-loop_NTPase"/>
</dbReference>
<organism evidence="9">
    <name type="scientific">Serpula lacrymans var. lacrymans (strain S7.3)</name>
    <name type="common">Dry rot fungus</name>
    <dbReference type="NCBI Taxonomy" id="936435"/>
    <lineage>
        <taxon>Eukaryota</taxon>
        <taxon>Fungi</taxon>
        <taxon>Dikarya</taxon>
        <taxon>Basidiomycota</taxon>
        <taxon>Agaricomycotina</taxon>
        <taxon>Agaricomycetes</taxon>
        <taxon>Agaricomycetidae</taxon>
        <taxon>Boletales</taxon>
        <taxon>Coniophorineae</taxon>
        <taxon>Serpulaceae</taxon>
        <taxon>Serpula</taxon>
    </lineage>
</organism>
<dbReference type="SUPFAM" id="SSF52540">
    <property type="entry name" value="P-loop containing nucleoside triphosphate hydrolases"/>
    <property type="match status" value="1"/>
</dbReference>
<dbReference type="OMA" id="GYFHRLC"/>
<name>F8PJF8_SERL3</name>
<dbReference type="InterPro" id="IPR059032">
    <property type="entry name" value="WHD_DDX60"/>
</dbReference>
<keyword evidence="3" id="KW-0347">Helicase</keyword>
<dbReference type="SMART" id="SM00490">
    <property type="entry name" value="HELICc"/>
    <property type="match status" value="1"/>
</dbReference>
<proteinExistence type="predicted"/>
<sequence length="1759" mass="198148">MDLEEFDKFAEELRSSDDVQSKSLSAEQALKHVDSQWYVDTSRRARWMDLLGDYAGSEPFVIDGESLLQLVLDDPLLAIARQNEPSFQILHAIHSLERILNDFTTRSAVFDIVFWEENKHLTLQTGSSQFVFASRTLARRLLFKHLHKLEFRVHTFESLSDPKWLEYCFMTKPMFVMMNDGGLLETKDIDSLAAERILCQRVFLLDLLASGIAVTLLRGAEFRDSRISSFVYESQRESLAKGPSVSDAHSASLKALDEAAFDARTSQTQLLCTPRSQEMITIEASLTKLAKVYLSSDSNANHELLFIFIAHCLLLKTLTPHERARRVEAISPKLVKMLTQSFLPRAFFAAEDVITSLNPDIDVDGRVFIALLCFLVRNDGKQLRDLVGSVISQSVEAIWADLKLRSPNFSTLASQISSLSTKLQVSSTSKPVKLLPFSNPVFDAELSVVHVAAEDEDESDDEDESTPSHFSLGTLFADTQHWHNHRKAILPKHLGGEDARPTDERQRQRKLRSDQRFMKNLQNQAGTLTGASGAALEQIKIPPVGSRVAQPVTKQKPSQAPKVKAGKAKPLSKAEEIRKQNTDKKTQKQGADSVQWWVGRLAELGKLSVSTQAQNVQTLYRNPRSREPALAAEIRLYQIHLLLSLWIDEQGRESATTRDKYTVAIMRIVKEAIEIGHATSEVVKCLTSVLISLGLSDYLEAVGSSADLKDEQRLSFKFIKLLKSKTKAPLHEFMHIQEHPITWQLRLFGEFMDRSMDSQEDKRVAFKPDAWQREVLDCVDQNVSLLVVAPTSAGKTFISYYAMEKVLRDSDNGILVYVAPTKALVAQIAAEVYARFSKDLNGRNCWAIHTRDYRVHDPQNCQILITVPEILATMILSPPLAKLWTPRIKRIILDEIHSIGQQEGGAVWEQILLLAPCPIIGLSATVGSPELFNKWLQSVQETRGFKHRFIHHPHRYSHLRKFFYALQYEPRDTFQGLDSYRSTERLRFLHPVTTLSFGTRSLPPDLSLEASDTLALYEALMSCRDVISSDLGSLEPGRYFPSNRLLQQIDVINYEADLKAVLSTLIATSDPRDKSSPLSRVIHSLEDSRLSSLSSDALNAKPDRLLYRRNLIRLVCDLHAQNDLPAILFSFDRTDCEIMAQDLLEALQQKEGRWRSTSAEHKRKMAEWENWLARAKDRERQAEKAKKVKKDPDAPDSMDTTERSWQSSFDPEDPEPQFSFAGQHTSYSKSDLNDDIRGMSRWNSAPEWALQCLRRGIAVHHAGMNKRYRTLVESLFRQGFLRVVIATGTLALGINAPAKTSVFCGDSPFLTALMYRQCAGRAGRRGFDLLGKVVFYGLPMDRVQRLILSKLPSLGGNFPLTSTLSLRLFNLLEGSDYAPTAVQAVQGLMRLPHISFGSDAGRHQLLHHLRFSIDYLRRAHLLDDSGKPLNLFGIAAHLYYTEPSNLALVSLLRNGVLHKICAQSSMINAKKDFILLMCHLFGRRYLPKTYTTDENVALLIKKSPSMVLLPPLHKKARQVLNEHDQETLRVFVGYALTYGSQHHDKLGSDSQLPLSGPVVADNSGDDDTPFRTYLRDTSIPVTARSLFVANSGHGDEFQTVQELARTARQGLHLNEHAIPSFSHITAISGPSDSHFGLNAYLLDFYIHGQTAALSKANGIRRGDIWYLLQDFFLVLMTVRGVLEQLLERASKEAAVEDPDVDLDSGYGSFDPADTLDASEGATLSDFKRPKGVTDKDWRVYEVVNEALKEFDEKYRAMWA</sequence>
<keyword evidence="1" id="KW-0547">Nucleotide-binding</keyword>
<dbReference type="HOGENOM" id="CLU_002305_2_0_1"/>
<keyword evidence="9" id="KW-1185">Reference proteome</keyword>
<dbReference type="STRING" id="936435.F8PJF8"/>
<evidence type="ECO:0000256" key="1">
    <source>
        <dbReference type="ARBA" id="ARBA00022741"/>
    </source>
</evidence>
<dbReference type="GO" id="GO:0004386">
    <property type="term" value="F:helicase activity"/>
    <property type="evidence" value="ECO:0007669"/>
    <property type="project" value="UniProtKB-KW"/>
</dbReference>
<evidence type="ECO:0000313" key="9">
    <source>
        <dbReference type="Proteomes" id="UP000008063"/>
    </source>
</evidence>
<evidence type="ECO:0000313" key="8">
    <source>
        <dbReference type="EMBL" id="EGO04096.1"/>
    </source>
</evidence>
<evidence type="ECO:0000256" key="4">
    <source>
        <dbReference type="ARBA" id="ARBA00022840"/>
    </source>
</evidence>
<dbReference type="eggNOG" id="KOG0949">
    <property type="taxonomic scope" value="Eukaryota"/>
</dbReference>
<evidence type="ECO:0000259" key="6">
    <source>
        <dbReference type="PROSITE" id="PS51192"/>
    </source>
</evidence>
<dbReference type="InterPro" id="IPR014001">
    <property type="entry name" value="Helicase_ATP-bd"/>
</dbReference>
<dbReference type="InParanoid" id="F8PJF8"/>
<accession>F8PJF8</accession>
<keyword evidence="4" id="KW-0067">ATP-binding</keyword>
<gene>
    <name evidence="8" type="ORF">SERLA73DRAFT_45805</name>
</gene>
<evidence type="ECO:0000256" key="3">
    <source>
        <dbReference type="ARBA" id="ARBA00022806"/>
    </source>
</evidence>
<dbReference type="Pfam" id="PF26076">
    <property type="entry name" value="WHD_DDX60"/>
    <property type="match status" value="1"/>
</dbReference>
<dbReference type="PANTHER" id="PTHR44533">
    <property type="entry name" value="DEAD/H RNA HELICASE, PUTATIVE-RELATED"/>
    <property type="match status" value="1"/>
</dbReference>